<protein>
    <submittedName>
        <fullName evidence="1">Uncharacterized protein</fullName>
    </submittedName>
</protein>
<accession>A0ACC3DBF0</accession>
<comment type="caution">
    <text evidence="1">The sequence shown here is derived from an EMBL/GenBank/DDBJ whole genome shotgun (WGS) entry which is preliminary data.</text>
</comment>
<sequence>MSDSNLTQLILRFLHYLRHIEEDVLQDHHLTRAGRRLSREPLLLMINGARLRGERIVQVRDSARRESYDHADLILWGSQYLQSPFFENEQNEQEFMREAGYLADMYRLRRAATALLPVLAGNERMPEKELKEGLLDMHLVHNVFGQIPQRVRTQFAGQARDGLLQELLPPLIEMPQHIRGFWLVDVLLRWIRAISGDSPGEAVEGAAGPKSLGELEGYWKAERVRQESSTSLATLTRLDEISTVTANDHALSSMEPYQHSQDVLFPAERSSSGIVHFERTVGFGPSISPALERGPVGRDEQMSDGEDDDV</sequence>
<dbReference type="EMBL" id="JAWDJW010006427">
    <property type="protein sequence ID" value="KAK3064787.1"/>
    <property type="molecule type" value="Genomic_DNA"/>
</dbReference>
<evidence type="ECO:0000313" key="2">
    <source>
        <dbReference type="Proteomes" id="UP001186974"/>
    </source>
</evidence>
<keyword evidence="2" id="KW-1185">Reference proteome</keyword>
<gene>
    <name evidence="1" type="ORF">LTS18_003960</name>
</gene>
<proteinExistence type="predicted"/>
<reference evidence="1" key="1">
    <citation type="submission" date="2024-09" db="EMBL/GenBank/DDBJ databases">
        <title>Black Yeasts Isolated from many extreme environments.</title>
        <authorList>
            <person name="Coleine C."/>
            <person name="Stajich J.E."/>
            <person name="Selbmann L."/>
        </authorList>
    </citation>
    <scope>NUCLEOTIDE SEQUENCE</scope>
    <source>
        <strain evidence="1">CCFEE 5737</strain>
    </source>
</reference>
<name>A0ACC3DBF0_9PEZI</name>
<evidence type="ECO:0000313" key="1">
    <source>
        <dbReference type="EMBL" id="KAK3064787.1"/>
    </source>
</evidence>
<organism evidence="1 2">
    <name type="scientific">Coniosporium uncinatum</name>
    <dbReference type="NCBI Taxonomy" id="93489"/>
    <lineage>
        <taxon>Eukaryota</taxon>
        <taxon>Fungi</taxon>
        <taxon>Dikarya</taxon>
        <taxon>Ascomycota</taxon>
        <taxon>Pezizomycotina</taxon>
        <taxon>Dothideomycetes</taxon>
        <taxon>Dothideomycetes incertae sedis</taxon>
        <taxon>Coniosporium</taxon>
    </lineage>
</organism>
<dbReference type="Proteomes" id="UP001186974">
    <property type="component" value="Unassembled WGS sequence"/>
</dbReference>